<dbReference type="AlphaFoldDB" id="R8AVX4"/>
<protein>
    <submittedName>
        <fullName evidence="1">Uncharacterized protein</fullName>
    </submittedName>
</protein>
<proteinExistence type="predicted"/>
<evidence type="ECO:0000313" key="1">
    <source>
        <dbReference type="EMBL" id="EON90497.1"/>
    </source>
</evidence>
<dbReference type="OrthoDB" id="6890921at2"/>
<organism evidence="1 2">
    <name type="scientific">Plesiomonas shigelloides 302-73</name>
    <dbReference type="NCBI Taxonomy" id="1315976"/>
    <lineage>
        <taxon>Bacteria</taxon>
        <taxon>Pseudomonadati</taxon>
        <taxon>Pseudomonadota</taxon>
        <taxon>Gammaproteobacteria</taxon>
        <taxon>Enterobacterales</taxon>
        <taxon>Enterobacteriaceae</taxon>
        <taxon>Plesiomonas</taxon>
    </lineage>
</organism>
<name>R8AVX4_PLESH</name>
<sequence>MSKFNPPSIRYSSLSDLNFNNQDLDNVKIADMILQQLNQGTLTRIKNALENSVLISNFGELLISVDKLNDLFRTGNSGAEAIFVRKGIRNSVSPSNMINIENSFYISVFDFEAILSNRIDSASMYGGRKYQYLCYVKRLLEYLKNHNIYRDIRNLYQSQVDEYRPQLKRERYNLLENKCCEFSKCNIDNLADFEFAHIQSVVTNPRNALNVYNGVLIHRDYHRALTNNQVHDFEGMYEYCEVNRLDLAWAEQYLELGSY</sequence>
<dbReference type="PATRIC" id="fig|1315976.3.peg.18"/>
<dbReference type="HOGENOM" id="CLU_1128687_0_0_6"/>
<evidence type="ECO:0000313" key="2">
    <source>
        <dbReference type="Proteomes" id="UP000014012"/>
    </source>
</evidence>
<reference evidence="1 2" key="1">
    <citation type="journal article" date="2013" name="Genome Announc.">
        <title>Genome Sequence of Plesiomonas shigelloides Strain 302-73 (Serotype O1).</title>
        <authorList>
            <person name="Pique N."/>
            <person name="Aquilini E."/>
            <person name="Alioto T."/>
            <person name="Minana-Galbis D."/>
            <person name="Tomas J.M."/>
        </authorList>
    </citation>
    <scope>NUCLEOTIDE SEQUENCE [LARGE SCALE GENOMIC DNA]</scope>
    <source>
        <strain evidence="1 2">302-73</strain>
    </source>
</reference>
<dbReference type="EMBL" id="AQQO01000010">
    <property type="protein sequence ID" value="EON90497.1"/>
    <property type="molecule type" value="Genomic_DNA"/>
</dbReference>
<accession>R8AVX4</accession>
<dbReference type="Proteomes" id="UP000014012">
    <property type="component" value="Unassembled WGS sequence"/>
</dbReference>
<comment type="caution">
    <text evidence="1">The sequence shown here is derived from an EMBL/GenBank/DDBJ whole genome shotgun (WGS) entry which is preliminary data.</text>
</comment>
<keyword evidence="2" id="KW-1185">Reference proteome</keyword>
<gene>
    <name evidence="1" type="ORF">PLESHI_00170</name>
</gene>
<dbReference type="RefSeq" id="WP_010861674.1">
    <property type="nucleotide sequence ID" value="NZ_KB944507.1"/>
</dbReference>